<evidence type="ECO:0000313" key="7">
    <source>
        <dbReference type="EMBL" id="MTD17251.1"/>
    </source>
</evidence>
<dbReference type="PANTHER" id="PTHR30055:SF234">
    <property type="entry name" value="HTH-TYPE TRANSCRIPTIONAL REGULATOR BETI"/>
    <property type="match status" value="1"/>
</dbReference>
<evidence type="ECO:0000256" key="3">
    <source>
        <dbReference type="ARBA" id="ARBA00023163"/>
    </source>
</evidence>
<accession>A0A7K1FT06</accession>
<dbReference type="PRINTS" id="PR00455">
    <property type="entry name" value="HTHTETR"/>
</dbReference>
<reference evidence="7 8" key="1">
    <citation type="submission" date="2019-11" db="EMBL/GenBank/DDBJ databases">
        <authorList>
            <person name="Jiang L.-Q."/>
        </authorList>
    </citation>
    <scope>NUCLEOTIDE SEQUENCE [LARGE SCALE GENOMIC DNA]</scope>
    <source>
        <strain evidence="7 8">YIM 132087</strain>
    </source>
</reference>
<evidence type="ECO:0000256" key="2">
    <source>
        <dbReference type="ARBA" id="ARBA00023125"/>
    </source>
</evidence>
<dbReference type="Gene3D" id="1.10.357.10">
    <property type="entry name" value="Tetracycline Repressor, domain 2"/>
    <property type="match status" value="1"/>
</dbReference>
<dbReference type="InterPro" id="IPR036271">
    <property type="entry name" value="Tet_transcr_reg_TetR-rel_C_sf"/>
</dbReference>
<dbReference type="InterPro" id="IPR050109">
    <property type="entry name" value="HTH-type_TetR-like_transc_reg"/>
</dbReference>
<sequence>MATTVAEAGPRSKRAAILQAAVRSFGETGYEHTKWSAVADRVGIGQTALYHYFESKAHCLLTIMHMELARSADNFTAATQGLEPLPALRAAVRTAYDVKKQEVLQMRILHTHTSMLAHPRGSVREEEERQASRALVQQIEHNWTDLMQRGMDTGIFPERNATLIGRATLGLVISVWDWYRPGGALSLPEISDMMTAGVERFARGVDIGDADGPVAATPTRTRRPSAGTAADGASPAPDGPAPPVKVSAPSSRRPRTARSR</sequence>
<dbReference type="EMBL" id="WLYK01000017">
    <property type="protein sequence ID" value="MTD17251.1"/>
    <property type="molecule type" value="Genomic_DNA"/>
</dbReference>
<evidence type="ECO:0000256" key="5">
    <source>
        <dbReference type="SAM" id="MobiDB-lite"/>
    </source>
</evidence>
<feature type="compositionally biased region" description="Low complexity" evidence="5">
    <location>
        <begin position="224"/>
        <end position="236"/>
    </location>
</feature>
<dbReference type="PANTHER" id="PTHR30055">
    <property type="entry name" value="HTH-TYPE TRANSCRIPTIONAL REGULATOR RUTR"/>
    <property type="match status" value="1"/>
</dbReference>
<dbReference type="InterPro" id="IPR009057">
    <property type="entry name" value="Homeodomain-like_sf"/>
</dbReference>
<dbReference type="Gene3D" id="1.10.10.60">
    <property type="entry name" value="Homeodomain-like"/>
    <property type="match status" value="1"/>
</dbReference>
<evidence type="ECO:0000313" key="8">
    <source>
        <dbReference type="Proteomes" id="UP000460221"/>
    </source>
</evidence>
<dbReference type="SUPFAM" id="SSF46689">
    <property type="entry name" value="Homeodomain-like"/>
    <property type="match status" value="1"/>
</dbReference>
<name>A0A7K1FT06_9ACTN</name>
<dbReference type="Proteomes" id="UP000460221">
    <property type="component" value="Unassembled WGS sequence"/>
</dbReference>
<dbReference type="PROSITE" id="PS50977">
    <property type="entry name" value="HTH_TETR_2"/>
    <property type="match status" value="1"/>
</dbReference>
<comment type="caution">
    <text evidence="7">The sequence shown here is derived from an EMBL/GenBank/DDBJ whole genome shotgun (WGS) entry which is preliminary data.</text>
</comment>
<evidence type="ECO:0000259" key="6">
    <source>
        <dbReference type="PROSITE" id="PS50977"/>
    </source>
</evidence>
<dbReference type="GO" id="GO:0000976">
    <property type="term" value="F:transcription cis-regulatory region binding"/>
    <property type="evidence" value="ECO:0007669"/>
    <property type="project" value="TreeGrafter"/>
</dbReference>
<evidence type="ECO:0000256" key="1">
    <source>
        <dbReference type="ARBA" id="ARBA00023015"/>
    </source>
</evidence>
<dbReference type="InterPro" id="IPR041490">
    <property type="entry name" value="KstR2_TetR_C"/>
</dbReference>
<proteinExistence type="predicted"/>
<dbReference type="GO" id="GO:0003700">
    <property type="term" value="F:DNA-binding transcription factor activity"/>
    <property type="evidence" value="ECO:0007669"/>
    <property type="project" value="TreeGrafter"/>
</dbReference>
<keyword evidence="1" id="KW-0805">Transcription regulation</keyword>
<protein>
    <submittedName>
        <fullName evidence="7">TetR family transcriptional regulator</fullName>
    </submittedName>
</protein>
<gene>
    <name evidence="7" type="ORF">GIS00_25295</name>
</gene>
<organism evidence="7 8">
    <name type="scientific">Nakamurella alba</name>
    <dbReference type="NCBI Taxonomy" id="2665158"/>
    <lineage>
        <taxon>Bacteria</taxon>
        <taxon>Bacillati</taxon>
        <taxon>Actinomycetota</taxon>
        <taxon>Actinomycetes</taxon>
        <taxon>Nakamurellales</taxon>
        <taxon>Nakamurellaceae</taxon>
        <taxon>Nakamurella</taxon>
    </lineage>
</organism>
<keyword evidence="2 4" id="KW-0238">DNA-binding</keyword>
<keyword evidence="8" id="KW-1185">Reference proteome</keyword>
<feature type="region of interest" description="Disordered" evidence="5">
    <location>
        <begin position="207"/>
        <end position="260"/>
    </location>
</feature>
<dbReference type="Pfam" id="PF00440">
    <property type="entry name" value="TetR_N"/>
    <property type="match status" value="1"/>
</dbReference>
<dbReference type="InterPro" id="IPR001647">
    <property type="entry name" value="HTH_TetR"/>
</dbReference>
<evidence type="ECO:0000256" key="4">
    <source>
        <dbReference type="PROSITE-ProRule" id="PRU00335"/>
    </source>
</evidence>
<feature type="DNA-binding region" description="H-T-H motif" evidence="4">
    <location>
        <begin position="34"/>
        <end position="53"/>
    </location>
</feature>
<dbReference type="Pfam" id="PF17932">
    <property type="entry name" value="TetR_C_24"/>
    <property type="match status" value="1"/>
</dbReference>
<feature type="domain" description="HTH tetR-type" evidence="6">
    <location>
        <begin position="11"/>
        <end position="71"/>
    </location>
</feature>
<dbReference type="SUPFAM" id="SSF48498">
    <property type="entry name" value="Tetracyclin repressor-like, C-terminal domain"/>
    <property type="match status" value="1"/>
</dbReference>
<keyword evidence="3" id="KW-0804">Transcription</keyword>
<dbReference type="AlphaFoldDB" id="A0A7K1FT06"/>